<dbReference type="PANTHER" id="PTHR11178">
    <property type="entry name" value="IRON-SULFUR CLUSTER SCAFFOLD PROTEIN NFU-RELATED"/>
    <property type="match status" value="1"/>
</dbReference>
<dbReference type="STRING" id="592015.HMPREF1705_03275"/>
<accession>A0A0T5XCC0</accession>
<dbReference type="PANTHER" id="PTHR11178:SF1">
    <property type="entry name" value="NFU1 IRON-SULFUR CLUSTER SCAFFOLD HOMOLOG, MITOCHONDRIAL"/>
    <property type="match status" value="1"/>
</dbReference>
<gene>
    <name evidence="3" type="ORF">HMPREF1705_03275</name>
</gene>
<dbReference type="GO" id="GO:0016226">
    <property type="term" value="P:iron-sulfur cluster assembly"/>
    <property type="evidence" value="ECO:0007669"/>
    <property type="project" value="InterPro"/>
</dbReference>
<dbReference type="eggNOG" id="COG0694">
    <property type="taxonomic scope" value="Bacteria"/>
</dbReference>
<dbReference type="InterPro" id="IPR034904">
    <property type="entry name" value="FSCA_dom_sf"/>
</dbReference>
<keyword evidence="4" id="KW-1185">Reference proteome</keyword>
<dbReference type="AlphaFoldDB" id="A0A0T5XCC0"/>
<proteinExistence type="inferred from homology"/>
<dbReference type="GO" id="GO:0051536">
    <property type="term" value="F:iron-sulfur cluster binding"/>
    <property type="evidence" value="ECO:0007669"/>
    <property type="project" value="InterPro"/>
</dbReference>
<protein>
    <submittedName>
        <fullName evidence="3">NifU-like protein</fullName>
    </submittedName>
</protein>
<evidence type="ECO:0000313" key="3">
    <source>
        <dbReference type="EMBL" id="KRT36011.1"/>
    </source>
</evidence>
<dbReference type="GO" id="GO:0005506">
    <property type="term" value="F:iron ion binding"/>
    <property type="evidence" value="ECO:0007669"/>
    <property type="project" value="InterPro"/>
</dbReference>
<feature type="domain" description="NIF system FeS cluster assembly NifU C-terminal" evidence="2">
    <location>
        <begin position="17"/>
        <end position="82"/>
    </location>
</feature>
<evidence type="ECO:0000256" key="1">
    <source>
        <dbReference type="ARBA" id="ARBA00006420"/>
    </source>
</evidence>
<evidence type="ECO:0000313" key="4">
    <source>
        <dbReference type="Proteomes" id="UP000005273"/>
    </source>
</evidence>
<name>A0A0T5XCC0_9BACT</name>
<dbReference type="EMBL" id="ACJX03000001">
    <property type="protein sequence ID" value="KRT36011.1"/>
    <property type="molecule type" value="Genomic_DNA"/>
</dbReference>
<dbReference type="SUPFAM" id="SSF117916">
    <property type="entry name" value="Fe-S cluster assembly (FSCA) domain-like"/>
    <property type="match status" value="1"/>
</dbReference>
<dbReference type="Gene3D" id="3.30.300.130">
    <property type="entry name" value="Fe-S cluster assembly (FSCA)"/>
    <property type="match status" value="1"/>
</dbReference>
<evidence type="ECO:0000259" key="2">
    <source>
        <dbReference type="Pfam" id="PF01106"/>
    </source>
</evidence>
<dbReference type="InterPro" id="IPR001075">
    <property type="entry name" value="NIF_FeS_clus_asmbl_NifU_C"/>
</dbReference>
<dbReference type="Pfam" id="PF01106">
    <property type="entry name" value="NifU"/>
    <property type="match status" value="1"/>
</dbReference>
<dbReference type="Proteomes" id="UP000005273">
    <property type="component" value="Unassembled WGS sequence"/>
</dbReference>
<comment type="similarity">
    <text evidence="1">Belongs to the NifU family.</text>
</comment>
<reference evidence="4" key="1">
    <citation type="submission" date="2012-09" db="EMBL/GenBank/DDBJ databases">
        <authorList>
            <person name="Weinstock G."/>
            <person name="Sodergren E."/>
            <person name="Clifton S."/>
            <person name="Fulton L."/>
            <person name="Fulton B."/>
            <person name="Courtney L."/>
            <person name="Fronick C."/>
            <person name="Harrison M."/>
            <person name="Strong C."/>
            <person name="Farmer C."/>
            <person name="Delehaunty K."/>
            <person name="Markovic C."/>
            <person name="Hall O."/>
            <person name="Minx P."/>
            <person name="Tomlinson C."/>
            <person name="Mitreva M."/>
            <person name="Nelson J."/>
            <person name="Hou S."/>
            <person name="Wollam A."/>
            <person name="Pepin K.H."/>
            <person name="Johnson M."/>
            <person name="Bhonagiri V."/>
            <person name="Nash W.E."/>
            <person name="Suruliraj S."/>
            <person name="Warren W."/>
            <person name="Chinwalla A."/>
            <person name="Mardis E.R."/>
            <person name="Wilson R.K."/>
        </authorList>
    </citation>
    <scope>NUCLEOTIDE SEQUENCE [LARGE SCALE GENOMIC DNA]</scope>
    <source>
        <strain evidence="4">OS1</strain>
    </source>
</reference>
<sequence>MRKKEEISIMTQVQKDITDVIEKDIRPALVSHGGDIEFVGYDEAEKKVMVRLTGACGGCPFARETLRFQVENVLKDRLPDIVASVESVQ</sequence>
<comment type="caution">
    <text evidence="3">The sequence shown here is derived from an EMBL/GenBank/DDBJ whole genome shotgun (WGS) entry which is preliminary data.</text>
</comment>
<organism evidence="3 4">
    <name type="scientific">Acetomicrobium hydrogeniformans ATCC BAA-1850</name>
    <dbReference type="NCBI Taxonomy" id="592015"/>
    <lineage>
        <taxon>Bacteria</taxon>
        <taxon>Thermotogati</taxon>
        <taxon>Synergistota</taxon>
        <taxon>Synergistia</taxon>
        <taxon>Synergistales</taxon>
        <taxon>Acetomicrobiaceae</taxon>
        <taxon>Acetomicrobium</taxon>
    </lineage>
</organism>